<dbReference type="PANTHER" id="PTHR44591">
    <property type="entry name" value="STRESS RESPONSE REGULATOR PROTEIN 1"/>
    <property type="match status" value="1"/>
</dbReference>
<dbReference type="EMBL" id="BSNT01000048">
    <property type="protein sequence ID" value="GLQ59661.1"/>
    <property type="molecule type" value="Genomic_DNA"/>
</dbReference>
<dbReference type="Pfam" id="PF00072">
    <property type="entry name" value="Response_reg"/>
    <property type="match status" value="1"/>
</dbReference>
<evidence type="ECO:0000259" key="3">
    <source>
        <dbReference type="PROSITE" id="PS50110"/>
    </source>
</evidence>
<feature type="domain" description="Response regulatory" evidence="3">
    <location>
        <begin position="11"/>
        <end position="129"/>
    </location>
</feature>
<keyword evidence="5" id="KW-1185">Reference proteome</keyword>
<evidence type="ECO:0000256" key="2">
    <source>
        <dbReference type="PROSITE-ProRule" id="PRU00169"/>
    </source>
</evidence>
<protein>
    <submittedName>
        <fullName evidence="4">Two-component system response regulator</fullName>
    </submittedName>
</protein>
<comment type="caution">
    <text evidence="4">The sequence shown here is derived from an EMBL/GenBank/DDBJ whole genome shotgun (WGS) entry which is preliminary data.</text>
</comment>
<feature type="modified residue" description="4-aspartylphosphate" evidence="2">
    <location>
        <position position="62"/>
    </location>
</feature>
<sequence>MRIMGDKAGIRILTVDDSRTMQSMLRKALEGAGYDVIQGEDGIDGLDVLQAADPVPNAIITDINMPRMDGFEFIEAVRGMEKYKRLPMIVLTTESDPEKKARARAAGATGWIVKPFSTDSLVAAIRRVTA</sequence>
<proteinExistence type="predicted"/>
<dbReference type="InterPro" id="IPR050595">
    <property type="entry name" value="Bact_response_regulator"/>
</dbReference>
<dbReference type="InterPro" id="IPR011006">
    <property type="entry name" value="CheY-like_superfamily"/>
</dbReference>
<keyword evidence="1 2" id="KW-0597">Phosphoprotein</keyword>
<evidence type="ECO:0000313" key="5">
    <source>
        <dbReference type="Proteomes" id="UP001156613"/>
    </source>
</evidence>
<dbReference type="PROSITE" id="PS50110">
    <property type="entry name" value="RESPONSE_REGULATORY"/>
    <property type="match status" value="1"/>
</dbReference>
<name>A0ABQ5WHL1_GLUJA</name>
<dbReference type="SMART" id="SM00448">
    <property type="entry name" value="REC"/>
    <property type="match status" value="1"/>
</dbReference>
<reference evidence="5" key="1">
    <citation type="journal article" date="2019" name="Int. J. Syst. Evol. Microbiol.">
        <title>The Global Catalogue of Microorganisms (GCM) 10K type strain sequencing project: providing services to taxonomists for standard genome sequencing and annotation.</title>
        <authorList>
            <consortium name="The Broad Institute Genomics Platform"/>
            <consortium name="The Broad Institute Genome Sequencing Center for Infectious Disease"/>
            <person name="Wu L."/>
            <person name="Ma J."/>
        </authorList>
    </citation>
    <scope>NUCLEOTIDE SEQUENCE [LARGE SCALE GENOMIC DNA]</scope>
    <source>
        <strain evidence="5">NBRC 3271</strain>
    </source>
</reference>
<dbReference type="Proteomes" id="UP001156613">
    <property type="component" value="Unassembled WGS sequence"/>
</dbReference>
<dbReference type="SUPFAM" id="SSF52172">
    <property type="entry name" value="CheY-like"/>
    <property type="match status" value="1"/>
</dbReference>
<evidence type="ECO:0000313" key="4">
    <source>
        <dbReference type="EMBL" id="GLQ59661.1"/>
    </source>
</evidence>
<dbReference type="InterPro" id="IPR001789">
    <property type="entry name" value="Sig_transdc_resp-reg_receiver"/>
</dbReference>
<gene>
    <name evidence="4" type="ORF">GCM10010937_14640</name>
</gene>
<accession>A0ABQ5WHL1</accession>
<dbReference type="PANTHER" id="PTHR44591:SF25">
    <property type="entry name" value="CHEMOTAXIS TWO-COMPONENT RESPONSE REGULATOR"/>
    <property type="match status" value="1"/>
</dbReference>
<organism evidence="4 5">
    <name type="scientific">Gluconobacter japonicus</name>
    <dbReference type="NCBI Taxonomy" id="376620"/>
    <lineage>
        <taxon>Bacteria</taxon>
        <taxon>Pseudomonadati</taxon>
        <taxon>Pseudomonadota</taxon>
        <taxon>Alphaproteobacteria</taxon>
        <taxon>Acetobacterales</taxon>
        <taxon>Acetobacteraceae</taxon>
        <taxon>Gluconobacter</taxon>
    </lineage>
</organism>
<dbReference type="Gene3D" id="3.40.50.2300">
    <property type="match status" value="1"/>
</dbReference>
<evidence type="ECO:0000256" key="1">
    <source>
        <dbReference type="ARBA" id="ARBA00022553"/>
    </source>
</evidence>